<feature type="non-terminal residue" evidence="4">
    <location>
        <position position="505"/>
    </location>
</feature>
<keyword evidence="5" id="KW-1185">Reference proteome</keyword>
<sequence length="505" mass="54110">MSARTDLHDPALTPRGGTAVLVVDRHGRVAMCAGAVRELTGEPPEAVCGSALADLLTPAAPAGAPASPEPPGDPAADRTGGARDGGPPEDTARRLAPDGRAVLRRRDGEPLEVRVETRRMRTTEGAALLVELVPVPVADRRDENEALVRALFEQTRVGLAIHDMNLLTTRLNHTPQSTGPPTEAGVHVYPVGRGIEEILLPGDAAAVRERLRRVAETGEPLVDWVTTARRRNAPERERTLSFSAFRLEDRQERPMGVAVIFTDVTDQHVARARMELLHAAAERIGHSLDVTSVAGELVEVLVSHGFAGLAAVDLSSRVLLGEEPEGFQPGAPLRRVAVASAAGEGHWPSEIHPLDATIRPRSLETDKLRQGAVVFQSDLADWREDLAGDPERSRLLLPSSATSFMAAPLTARGLVLGALVLWRTGDQPPFGGSDADLVEEIASRASLGLDNARRYTRERRTAETLQRSLLPPAVTDTSAARTAGIYRPAGMMEGIGGTWFDVIPL</sequence>
<dbReference type="EMBL" id="JAGSMN010000761">
    <property type="protein sequence ID" value="MBR7676848.1"/>
    <property type="molecule type" value="Genomic_DNA"/>
</dbReference>
<dbReference type="Proteomes" id="UP000675554">
    <property type="component" value="Unassembled WGS sequence"/>
</dbReference>
<dbReference type="Gene3D" id="3.30.450.20">
    <property type="entry name" value="PAS domain"/>
    <property type="match status" value="1"/>
</dbReference>
<reference evidence="4" key="1">
    <citation type="submission" date="2021-04" db="EMBL/GenBank/DDBJ databases">
        <title>Sequencing of actinobacteria type strains.</title>
        <authorList>
            <person name="Nguyen G.-S."/>
            <person name="Wentzel A."/>
        </authorList>
    </citation>
    <scope>NUCLEOTIDE SEQUENCE</scope>
    <source>
        <strain evidence="4">DSM 42095</strain>
    </source>
</reference>
<comment type="caution">
    <text evidence="4">The sequence shown here is derived from an EMBL/GenBank/DDBJ whole genome shotgun (WGS) entry which is preliminary data.</text>
</comment>
<dbReference type="InterPro" id="IPR013656">
    <property type="entry name" value="PAS_4"/>
</dbReference>
<dbReference type="InterPro" id="IPR029016">
    <property type="entry name" value="GAF-like_dom_sf"/>
</dbReference>
<protein>
    <submittedName>
        <fullName evidence="4">PAS domain-containing protein</fullName>
    </submittedName>
</protein>
<organism evidence="4 5">
    <name type="scientific">Streptomyces daliensis</name>
    <dbReference type="NCBI Taxonomy" id="299421"/>
    <lineage>
        <taxon>Bacteria</taxon>
        <taxon>Bacillati</taxon>
        <taxon>Actinomycetota</taxon>
        <taxon>Actinomycetes</taxon>
        <taxon>Kitasatosporales</taxon>
        <taxon>Streptomycetaceae</taxon>
        <taxon>Streptomyces</taxon>
    </lineage>
</organism>
<dbReference type="Pfam" id="PF08448">
    <property type="entry name" value="PAS_4"/>
    <property type="match status" value="1"/>
</dbReference>
<dbReference type="SUPFAM" id="SSF55785">
    <property type="entry name" value="PYP-like sensor domain (PAS domain)"/>
    <property type="match status" value="1"/>
</dbReference>
<evidence type="ECO:0000313" key="5">
    <source>
        <dbReference type="Proteomes" id="UP000675554"/>
    </source>
</evidence>
<evidence type="ECO:0000256" key="2">
    <source>
        <dbReference type="SAM" id="MobiDB-lite"/>
    </source>
</evidence>
<keyword evidence="1" id="KW-0378">Hydrolase</keyword>
<dbReference type="Pfam" id="PF01590">
    <property type="entry name" value="GAF"/>
    <property type="match status" value="1"/>
</dbReference>
<proteinExistence type="predicted"/>
<feature type="region of interest" description="Disordered" evidence="2">
    <location>
        <begin position="59"/>
        <end position="107"/>
    </location>
</feature>
<evidence type="ECO:0000313" key="4">
    <source>
        <dbReference type="EMBL" id="MBR7676848.1"/>
    </source>
</evidence>
<evidence type="ECO:0000259" key="3">
    <source>
        <dbReference type="SMART" id="SM00065"/>
    </source>
</evidence>
<dbReference type="CDD" id="cd00130">
    <property type="entry name" value="PAS"/>
    <property type="match status" value="1"/>
</dbReference>
<name>A0A8T4IZ09_9ACTN</name>
<dbReference type="Gene3D" id="3.30.450.40">
    <property type="match status" value="1"/>
</dbReference>
<dbReference type="InterPro" id="IPR000014">
    <property type="entry name" value="PAS"/>
</dbReference>
<dbReference type="AlphaFoldDB" id="A0A8T4IZ09"/>
<feature type="domain" description="GAF" evidence="3">
    <location>
        <begin position="272"/>
        <end position="459"/>
    </location>
</feature>
<dbReference type="GO" id="GO:0016791">
    <property type="term" value="F:phosphatase activity"/>
    <property type="evidence" value="ECO:0007669"/>
    <property type="project" value="TreeGrafter"/>
</dbReference>
<dbReference type="SMART" id="SM00065">
    <property type="entry name" value="GAF"/>
    <property type="match status" value="1"/>
</dbReference>
<dbReference type="SUPFAM" id="SSF55781">
    <property type="entry name" value="GAF domain-like"/>
    <property type="match status" value="1"/>
</dbReference>
<dbReference type="InterPro" id="IPR036457">
    <property type="entry name" value="PPM-type-like_dom_sf"/>
</dbReference>
<evidence type="ECO:0000256" key="1">
    <source>
        <dbReference type="ARBA" id="ARBA00022801"/>
    </source>
</evidence>
<dbReference type="PANTHER" id="PTHR43156">
    <property type="entry name" value="STAGE II SPORULATION PROTEIN E-RELATED"/>
    <property type="match status" value="1"/>
</dbReference>
<dbReference type="Gene3D" id="3.60.40.10">
    <property type="entry name" value="PPM-type phosphatase domain"/>
    <property type="match status" value="1"/>
</dbReference>
<gene>
    <name evidence="4" type="ORF">KDA82_28355</name>
</gene>
<dbReference type="InterPro" id="IPR052016">
    <property type="entry name" value="Bact_Sigma-Reg"/>
</dbReference>
<dbReference type="PANTHER" id="PTHR43156:SF2">
    <property type="entry name" value="STAGE II SPORULATION PROTEIN E"/>
    <property type="match status" value="1"/>
</dbReference>
<dbReference type="InterPro" id="IPR003018">
    <property type="entry name" value="GAF"/>
</dbReference>
<dbReference type="InterPro" id="IPR035965">
    <property type="entry name" value="PAS-like_dom_sf"/>
</dbReference>
<accession>A0A8T4IZ09</accession>